<sequence>MIKLIIGNKGAGKTKKLIDLVNSCVENSDGNIVCIEKEPKLTYDISSKARLLETETYGINGHKAFYGFLAGICAGNYDVTDILIDATFKIVGREYEKLPQFFEMLSGLSEASDVNFYFTISCDKEDLPVEIFDYCEEA</sequence>
<gene>
    <name evidence="1" type="ORF">SAMN02745114_01022</name>
</gene>
<evidence type="ECO:0000313" key="1">
    <source>
        <dbReference type="EMBL" id="SJZ58144.1"/>
    </source>
</evidence>
<evidence type="ECO:0000313" key="2">
    <source>
        <dbReference type="Proteomes" id="UP000190657"/>
    </source>
</evidence>
<dbReference type="RefSeq" id="WP_078768500.1">
    <property type="nucleotide sequence ID" value="NZ_FUWW01000009.1"/>
</dbReference>
<dbReference type="STRING" id="290054.SAMN02745114_01022"/>
<dbReference type="Proteomes" id="UP000190657">
    <property type="component" value="Unassembled WGS sequence"/>
</dbReference>
<evidence type="ECO:0008006" key="3">
    <source>
        <dbReference type="Google" id="ProtNLM"/>
    </source>
</evidence>
<proteinExistence type="predicted"/>
<protein>
    <recommendedName>
        <fullName evidence="3">Twitching motility protein PilT</fullName>
    </recommendedName>
</protein>
<keyword evidence="2" id="KW-1185">Reference proteome</keyword>
<reference evidence="1 2" key="1">
    <citation type="submission" date="2017-02" db="EMBL/GenBank/DDBJ databases">
        <authorList>
            <person name="Peterson S.W."/>
        </authorList>
    </citation>
    <scope>NUCLEOTIDE SEQUENCE [LARGE SCALE GENOMIC DNA]</scope>
    <source>
        <strain evidence="1 2">ATCC 51222</strain>
    </source>
</reference>
<dbReference type="AlphaFoldDB" id="A0A1T4LUK2"/>
<dbReference type="OrthoDB" id="1953676at2"/>
<organism evidence="1 2">
    <name type="scientific">Eubacterium coprostanoligenes</name>
    <dbReference type="NCBI Taxonomy" id="290054"/>
    <lineage>
        <taxon>Bacteria</taxon>
        <taxon>Bacillati</taxon>
        <taxon>Bacillota</taxon>
        <taxon>Clostridia</taxon>
        <taxon>Eubacteriales</taxon>
        <taxon>Eubacteriaceae</taxon>
        <taxon>Eubacterium</taxon>
    </lineage>
</organism>
<dbReference type="EMBL" id="FUWW01000009">
    <property type="protein sequence ID" value="SJZ58144.1"/>
    <property type="molecule type" value="Genomic_DNA"/>
</dbReference>
<name>A0A1T4LUK2_9FIRM</name>
<accession>A0A1T4LUK2</accession>